<dbReference type="SMART" id="SM00184">
    <property type="entry name" value="RING"/>
    <property type="match status" value="1"/>
</dbReference>
<dbReference type="OrthoDB" id="10017393at2759"/>
<dbReference type="PANTHER" id="PTHR13363:SF6">
    <property type="entry name" value="RING FINGER AND SPRY DOMAIN-CONTAINING PROTEIN 1"/>
    <property type="match status" value="1"/>
</dbReference>
<accession>E3MT88</accession>
<protein>
    <submittedName>
        <fullName evidence="9">Uncharacterized protein</fullName>
    </submittedName>
</protein>
<evidence type="ECO:0000256" key="1">
    <source>
        <dbReference type="ARBA" id="ARBA00022723"/>
    </source>
</evidence>
<dbReference type="Pfam" id="PF13920">
    <property type="entry name" value="zf-C3HC4_3"/>
    <property type="match status" value="1"/>
</dbReference>
<sequence length="785" mass="89181">MFFFLLPIHSYILLIPVPSTPLLLFFIVFLTSFFAKHSFPIDFRSLQMAFAGLADLRLFDNVSQYINALAGEFSPDTTHLHDHNCKCSIVDRLWCDYFGMGTCISREARARRKERKRNNKRLREARNASSPRDHHNISNGGRYGHRSRSEGGNGDVRDDIKELIIETLEVIRTLVNNEQEPPQSLLKLNFIADEEKGWMLVVKALIYTIPENDPLGPAVISLFLDECPLPSKESVQTLLNSLGLSDDFVESKHLPPSWHKNMCIVLGSLAEKMAGTAAVTIFNNNIRGYLMKMISYGLTYFPPAYGKSLKEKNTHSVRMFALLALEKFAQTRENQITISKMFSDNSGSHPLLKMEEYLKNEDVVRYWNAKQEGFCAQWALDNIFILPNRPYSYETCETSQINAMLNHEDVSEYLKIGPDGLEARCDVSSFESVRCTFEVMDGVWYYEATVLTSGVMQIGLATKRSRFLNHEGYGIGDDASSVAYDGCRQLVWYNAKSQKHEHDNWQPGDVIGVLLNIPSGEVVFFLNGIPLREPNTEFLSNRQPAEGVFAAASFMSFQQCRFNFGASRFKFNPGRTFRHFNEFGRLTTAQRTIIPRRVRLEQLEKEHIPDDYCTICFAAPASTQLEPCNHDGFCSDCCNMMDHCPLCRTPIQDRIQKFNNNTKFDTVKSPSHSSISAFQRVNSQRRSIRATSAITNSSSGGDTVWMNKFSGRSNLSNIFRQSAQLRRKIPTQHRPLLLPGGILKFNMFSCNIPASCCSICPLTVIYIPLFNHFLELSHPSPVYIL</sequence>
<dbReference type="InterPro" id="IPR003877">
    <property type="entry name" value="SPRY_dom"/>
</dbReference>
<feature type="domain" description="B30.2/SPRY" evidence="8">
    <location>
        <begin position="383"/>
        <end position="569"/>
    </location>
</feature>
<organism evidence="10">
    <name type="scientific">Caenorhabditis remanei</name>
    <name type="common">Caenorhabditis vulgaris</name>
    <dbReference type="NCBI Taxonomy" id="31234"/>
    <lineage>
        <taxon>Eukaryota</taxon>
        <taxon>Metazoa</taxon>
        <taxon>Ecdysozoa</taxon>
        <taxon>Nematoda</taxon>
        <taxon>Chromadorea</taxon>
        <taxon>Rhabditida</taxon>
        <taxon>Rhabditina</taxon>
        <taxon>Rhabditomorpha</taxon>
        <taxon>Rhabditoidea</taxon>
        <taxon>Rhabditidae</taxon>
        <taxon>Peloderinae</taxon>
        <taxon>Caenorhabditis</taxon>
    </lineage>
</organism>
<proteinExistence type="predicted"/>
<dbReference type="Gene3D" id="2.60.120.920">
    <property type="match status" value="1"/>
</dbReference>
<gene>
    <name evidence="9" type="ORF">CRE_20445</name>
</gene>
<evidence type="ECO:0000256" key="3">
    <source>
        <dbReference type="ARBA" id="ARBA00022833"/>
    </source>
</evidence>
<dbReference type="SMART" id="SM00449">
    <property type="entry name" value="SPRY"/>
    <property type="match status" value="1"/>
</dbReference>
<dbReference type="SUPFAM" id="SSF57850">
    <property type="entry name" value="RING/U-box"/>
    <property type="match status" value="1"/>
</dbReference>
<dbReference type="GO" id="GO:0051603">
    <property type="term" value="P:proteolysis involved in protein catabolic process"/>
    <property type="evidence" value="ECO:0007669"/>
    <property type="project" value="TreeGrafter"/>
</dbReference>
<dbReference type="InParanoid" id="E3MT88"/>
<evidence type="ECO:0000313" key="10">
    <source>
        <dbReference type="Proteomes" id="UP000008281"/>
    </source>
</evidence>
<reference evidence="9" key="1">
    <citation type="submission" date="2007-07" db="EMBL/GenBank/DDBJ databases">
        <title>PCAP assembly of the Caenorhabditis remanei genome.</title>
        <authorList>
            <consortium name="The Caenorhabditis remanei Sequencing Consortium"/>
            <person name="Wilson R.K."/>
        </authorList>
    </citation>
    <scope>NUCLEOTIDE SEQUENCE [LARGE SCALE GENOMIC DNA]</scope>
    <source>
        <strain evidence="9">PB4641</strain>
    </source>
</reference>
<evidence type="ECO:0000256" key="5">
    <source>
        <dbReference type="SAM" id="MobiDB-lite"/>
    </source>
</evidence>
<dbReference type="FunCoup" id="E3MT88">
    <property type="interactions" value="2117"/>
</dbReference>
<dbReference type="PROSITE" id="PS50089">
    <property type="entry name" value="ZF_RING_2"/>
    <property type="match status" value="1"/>
</dbReference>
<dbReference type="Proteomes" id="UP000008281">
    <property type="component" value="Unassembled WGS sequence"/>
</dbReference>
<feature type="transmembrane region" description="Helical" evidence="6">
    <location>
        <begin position="12"/>
        <end position="35"/>
    </location>
</feature>
<dbReference type="HOGENOM" id="CLU_026400_0_0_1"/>
<evidence type="ECO:0000256" key="4">
    <source>
        <dbReference type="PROSITE-ProRule" id="PRU00175"/>
    </source>
</evidence>
<dbReference type="InterPro" id="IPR013320">
    <property type="entry name" value="ConA-like_dom_sf"/>
</dbReference>
<dbReference type="GO" id="GO:0005737">
    <property type="term" value="C:cytoplasm"/>
    <property type="evidence" value="ECO:0007669"/>
    <property type="project" value="TreeGrafter"/>
</dbReference>
<feature type="compositionally biased region" description="Basic and acidic residues" evidence="5">
    <location>
        <begin position="121"/>
        <end position="136"/>
    </location>
</feature>
<keyword evidence="6" id="KW-0812">Transmembrane</keyword>
<keyword evidence="6" id="KW-1133">Transmembrane helix</keyword>
<dbReference type="SUPFAM" id="SSF49899">
    <property type="entry name" value="Concanavalin A-like lectins/glucanases"/>
    <property type="match status" value="1"/>
</dbReference>
<dbReference type="InterPro" id="IPR035774">
    <property type="entry name" value="SPRY_RSPRY1"/>
</dbReference>
<dbReference type="InterPro" id="IPR001841">
    <property type="entry name" value="Znf_RING"/>
</dbReference>
<keyword evidence="2 4" id="KW-0863">Zinc-finger</keyword>
<dbReference type="InterPro" id="IPR001870">
    <property type="entry name" value="B30.2/SPRY"/>
</dbReference>
<dbReference type="eggNOG" id="KOG2242">
    <property type="taxonomic scope" value="Eukaryota"/>
</dbReference>
<dbReference type="eggNOG" id="KOG1100">
    <property type="taxonomic scope" value="Eukaryota"/>
</dbReference>
<dbReference type="Pfam" id="PF00622">
    <property type="entry name" value="SPRY"/>
    <property type="match status" value="1"/>
</dbReference>
<dbReference type="InterPro" id="IPR043136">
    <property type="entry name" value="B30.2/SPRY_sf"/>
</dbReference>
<dbReference type="InterPro" id="IPR013083">
    <property type="entry name" value="Znf_RING/FYVE/PHD"/>
</dbReference>
<dbReference type="CDD" id="cd12883">
    <property type="entry name" value="SPRY_RING"/>
    <property type="match status" value="1"/>
</dbReference>
<dbReference type="STRING" id="31234.E3MT88"/>
<dbReference type="PANTHER" id="PTHR13363">
    <property type="entry name" value="RING FINGER AND SRY DOMAIN-CONTAINING"/>
    <property type="match status" value="1"/>
</dbReference>
<dbReference type="EMBL" id="DS268475">
    <property type="protein sequence ID" value="EFP08612.1"/>
    <property type="molecule type" value="Genomic_DNA"/>
</dbReference>
<feature type="domain" description="RING-type" evidence="7">
    <location>
        <begin position="613"/>
        <end position="648"/>
    </location>
</feature>
<dbReference type="GO" id="GO:0004842">
    <property type="term" value="F:ubiquitin-protein transferase activity"/>
    <property type="evidence" value="ECO:0007669"/>
    <property type="project" value="InterPro"/>
</dbReference>
<evidence type="ECO:0000259" key="8">
    <source>
        <dbReference type="PROSITE" id="PS50188"/>
    </source>
</evidence>
<dbReference type="OMA" id="XARCDAS"/>
<dbReference type="PROSITE" id="PS50188">
    <property type="entry name" value="B302_SPRY"/>
    <property type="match status" value="1"/>
</dbReference>
<dbReference type="Gene3D" id="3.30.40.10">
    <property type="entry name" value="Zinc/RING finger domain, C3HC4 (zinc finger)"/>
    <property type="match status" value="1"/>
</dbReference>
<dbReference type="GO" id="GO:0008270">
    <property type="term" value="F:zinc ion binding"/>
    <property type="evidence" value="ECO:0007669"/>
    <property type="project" value="UniProtKB-KW"/>
</dbReference>
<evidence type="ECO:0000313" key="9">
    <source>
        <dbReference type="EMBL" id="EFP08612.1"/>
    </source>
</evidence>
<name>E3MT88_CAERE</name>
<keyword evidence="6" id="KW-0472">Membrane</keyword>
<keyword evidence="3" id="KW-0862">Zinc</keyword>
<evidence type="ECO:0000256" key="2">
    <source>
        <dbReference type="ARBA" id="ARBA00022771"/>
    </source>
</evidence>
<keyword evidence="10" id="KW-1185">Reference proteome</keyword>
<feature type="region of interest" description="Disordered" evidence="5">
    <location>
        <begin position="114"/>
        <end position="155"/>
    </location>
</feature>
<evidence type="ECO:0000259" key="7">
    <source>
        <dbReference type="PROSITE" id="PS50089"/>
    </source>
</evidence>
<dbReference type="CDD" id="cd16566">
    <property type="entry name" value="RING-HC_RSPRY1"/>
    <property type="match status" value="1"/>
</dbReference>
<keyword evidence="1" id="KW-0479">Metal-binding</keyword>
<dbReference type="AlphaFoldDB" id="E3MT88"/>
<evidence type="ECO:0000256" key="6">
    <source>
        <dbReference type="SAM" id="Phobius"/>
    </source>
</evidence>
<dbReference type="InterPro" id="IPR045129">
    <property type="entry name" value="RNF123/RKP/RSPRY1"/>
</dbReference>